<protein>
    <recommendedName>
        <fullName evidence="5">C2H2-type domain-containing protein</fullName>
    </recommendedName>
</protein>
<reference evidence="3" key="1">
    <citation type="submission" date="2017-08" db="EMBL/GenBank/DDBJ databases">
        <authorList>
            <person name="Polle J.E."/>
            <person name="Barry K."/>
            <person name="Cushman J."/>
            <person name="Schmutz J."/>
            <person name="Tran D."/>
            <person name="Hathwaick L.T."/>
            <person name="Yim W.C."/>
            <person name="Jenkins J."/>
            <person name="Mckie-Krisberg Z.M."/>
            <person name="Prochnik S."/>
            <person name="Lindquist E."/>
            <person name="Dockter R.B."/>
            <person name="Adam C."/>
            <person name="Molina H."/>
            <person name="Bunkerborg J."/>
            <person name="Jin E."/>
            <person name="Buchheim M."/>
            <person name="Magnuson J."/>
        </authorList>
    </citation>
    <scope>NUCLEOTIDE SEQUENCE</scope>
    <source>
        <strain evidence="3">CCAP 19/18</strain>
    </source>
</reference>
<evidence type="ECO:0000313" key="4">
    <source>
        <dbReference type="Proteomes" id="UP000815325"/>
    </source>
</evidence>
<feature type="chain" id="PRO_5045672993" description="C2H2-type domain-containing protein" evidence="2">
    <location>
        <begin position="29"/>
        <end position="114"/>
    </location>
</feature>
<dbReference type="EMBL" id="MU069607">
    <property type="protein sequence ID" value="KAF5837671.1"/>
    <property type="molecule type" value="Genomic_DNA"/>
</dbReference>
<accession>A0ABQ7GSS5</accession>
<feature type="region of interest" description="Disordered" evidence="1">
    <location>
        <begin position="51"/>
        <end position="81"/>
    </location>
</feature>
<evidence type="ECO:0000256" key="2">
    <source>
        <dbReference type="SAM" id="SignalP"/>
    </source>
</evidence>
<organism evidence="3 4">
    <name type="scientific">Dunaliella salina</name>
    <name type="common">Green alga</name>
    <name type="synonym">Protococcus salinus</name>
    <dbReference type="NCBI Taxonomy" id="3046"/>
    <lineage>
        <taxon>Eukaryota</taxon>
        <taxon>Viridiplantae</taxon>
        <taxon>Chlorophyta</taxon>
        <taxon>core chlorophytes</taxon>
        <taxon>Chlorophyceae</taxon>
        <taxon>CS clade</taxon>
        <taxon>Chlamydomonadales</taxon>
        <taxon>Dunaliellaceae</taxon>
        <taxon>Dunaliella</taxon>
    </lineage>
</organism>
<dbReference type="Proteomes" id="UP000815325">
    <property type="component" value="Unassembled WGS sequence"/>
</dbReference>
<evidence type="ECO:0008006" key="5">
    <source>
        <dbReference type="Google" id="ProtNLM"/>
    </source>
</evidence>
<feature type="compositionally biased region" description="Low complexity" evidence="1">
    <location>
        <begin position="61"/>
        <end position="73"/>
    </location>
</feature>
<sequence>MDVRTYMQFSLVALWGGFLFFSSTTAQAQGIPHVSQCSLCFDCAIGGDPPHGENPAQQAGSSTTRRLSSLSSLEPPNKRSLPTCDRCYGCNTHLQRIDGASTHFKYVHVFSCKH</sequence>
<keyword evidence="2" id="KW-0732">Signal</keyword>
<keyword evidence="4" id="KW-1185">Reference proteome</keyword>
<proteinExistence type="predicted"/>
<gene>
    <name evidence="3" type="ORF">DUNSADRAFT_4036</name>
</gene>
<evidence type="ECO:0000313" key="3">
    <source>
        <dbReference type="EMBL" id="KAF5837671.1"/>
    </source>
</evidence>
<comment type="caution">
    <text evidence="3">The sequence shown here is derived from an EMBL/GenBank/DDBJ whole genome shotgun (WGS) entry which is preliminary data.</text>
</comment>
<evidence type="ECO:0000256" key="1">
    <source>
        <dbReference type="SAM" id="MobiDB-lite"/>
    </source>
</evidence>
<name>A0ABQ7GSS5_DUNSA</name>
<feature type="signal peptide" evidence="2">
    <location>
        <begin position="1"/>
        <end position="28"/>
    </location>
</feature>